<dbReference type="SMART" id="SM00209">
    <property type="entry name" value="TSP1"/>
    <property type="match status" value="3"/>
</dbReference>
<evidence type="ECO:0000256" key="17">
    <source>
        <dbReference type="PIRSR" id="PIRSR613273-3"/>
    </source>
</evidence>
<evidence type="ECO:0000256" key="14">
    <source>
        <dbReference type="ARBA" id="ARBA00023180"/>
    </source>
</evidence>
<dbReference type="SUPFAM" id="SSF82895">
    <property type="entry name" value="TSP-1 type 1 repeat"/>
    <property type="match status" value="2"/>
</dbReference>
<dbReference type="Pfam" id="PF19030">
    <property type="entry name" value="TSP1_ADAMTS"/>
    <property type="match status" value="1"/>
</dbReference>
<feature type="disulfide bond" evidence="17">
    <location>
        <begin position="572"/>
        <end position="609"/>
    </location>
</feature>
<feature type="binding site" evidence="16 18">
    <location>
        <position position="410"/>
    </location>
    <ligand>
        <name>Zn(2+)</name>
        <dbReference type="ChEBI" id="CHEBI:29105"/>
        <note>catalytic</note>
    </ligand>
</feature>
<dbReference type="InterPro" id="IPR002870">
    <property type="entry name" value="Peptidase_M12B_N"/>
</dbReference>
<dbReference type="Gene3D" id="3.40.1620.60">
    <property type="match status" value="1"/>
</dbReference>
<dbReference type="SUPFAM" id="SSF55486">
    <property type="entry name" value="Metalloproteases ('zincins'), catalytic domain"/>
    <property type="match status" value="1"/>
</dbReference>
<keyword evidence="11" id="KW-0482">Metalloprotease</keyword>
<dbReference type="SMART" id="SM00608">
    <property type="entry name" value="ACR"/>
    <property type="match status" value="1"/>
</dbReference>
<dbReference type="Pfam" id="PF01421">
    <property type="entry name" value="Reprolysin"/>
    <property type="match status" value="1"/>
</dbReference>
<dbReference type="Pfam" id="PF05986">
    <property type="entry name" value="ADAMTS_spacer1"/>
    <property type="match status" value="1"/>
</dbReference>
<feature type="disulfide bond" evidence="17">
    <location>
        <begin position="538"/>
        <end position="549"/>
    </location>
</feature>
<feature type="transmembrane region" description="Helical" evidence="19">
    <location>
        <begin position="21"/>
        <end position="39"/>
    </location>
</feature>
<keyword evidence="19" id="KW-1133">Transmembrane helix</keyword>
<keyword evidence="10 16" id="KW-0862">Zinc</keyword>
<evidence type="ECO:0000256" key="9">
    <source>
        <dbReference type="ARBA" id="ARBA00022801"/>
    </source>
</evidence>
<feature type="binding site" evidence="16 18">
    <location>
        <position position="406"/>
    </location>
    <ligand>
        <name>Zn(2+)</name>
        <dbReference type="ChEBI" id="CHEBI:29105"/>
        <note>catalytic</note>
    </ligand>
</feature>
<dbReference type="PROSITE" id="PS50215">
    <property type="entry name" value="ADAM_MEPRO"/>
    <property type="match status" value="1"/>
</dbReference>
<evidence type="ECO:0000256" key="1">
    <source>
        <dbReference type="ARBA" id="ARBA00004498"/>
    </source>
</evidence>
<dbReference type="PRINTS" id="PR01857">
    <property type="entry name" value="ADAMTSFAMILY"/>
</dbReference>
<dbReference type="InterPro" id="IPR000884">
    <property type="entry name" value="TSP1_rpt"/>
</dbReference>
<feature type="binding site" evidence="16">
    <location>
        <position position="262"/>
    </location>
    <ligand>
        <name>Ca(2+)</name>
        <dbReference type="ChEBI" id="CHEBI:29108"/>
        <label>2</label>
    </ligand>
</feature>
<keyword evidence="12" id="KW-0865">Zymogen</keyword>
<dbReference type="InterPro" id="IPR041645">
    <property type="entry name" value="ADAMTS_CR_2"/>
</dbReference>
<dbReference type="Pfam" id="PF00090">
    <property type="entry name" value="TSP_1"/>
    <property type="match status" value="1"/>
</dbReference>
<keyword evidence="2" id="KW-0964">Secreted</keyword>
<keyword evidence="16" id="KW-0106">Calcium</keyword>
<dbReference type="Pfam" id="PF01562">
    <property type="entry name" value="Pep_M12B_propep"/>
    <property type="match status" value="1"/>
</dbReference>
<comment type="cofactor">
    <cofactor evidence="16">
        <name>Zn(2+)</name>
        <dbReference type="ChEBI" id="CHEBI:29105"/>
    </cofactor>
    <text evidence="16">Binds 1 zinc ion per subunit.</text>
</comment>
<evidence type="ECO:0000256" key="13">
    <source>
        <dbReference type="ARBA" id="ARBA00023157"/>
    </source>
</evidence>
<feature type="disulfide bond" evidence="17">
    <location>
        <begin position="512"/>
        <end position="544"/>
    </location>
</feature>
<feature type="disulfide bond" evidence="17">
    <location>
        <begin position="576"/>
        <end position="614"/>
    </location>
</feature>
<feature type="disulfide bond" evidence="17">
    <location>
        <begin position="587"/>
        <end position="599"/>
    </location>
</feature>
<evidence type="ECO:0000256" key="3">
    <source>
        <dbReference type="ARBA" id="ARBA00022530"/>
    </source>
</evidence>
<sequence length="1092" mass="123206">MKHCGDILHLCINKNKYINKFDSMICLFYIIIISFLLKINRTSKYVLCLNVTNNKGKIHGRYSRDITDFTVVVPAKIFPNGSFYTFKLPHYYSNQLRKKRSTQEDSVHYKIALNGRSFHLRLEPNIKLTSPGLVIEKRSSGNNLSQIHIFRPQKHLCHYTGKIKGLDKSRIALSGCDGLVGYIKTEDELFYIEPKHGEEPAENGEQVHIVYKRSAQFHGPTVSNCAVKGLENWWNAWSTNIAQVHAKVKRSDSGTVKNRYIECLVVADLKFLNHNKNIDVEEYILTVMNIVSDYYHDASVGNMIDVVVVKIIYLEKEKEEIDLEISQDATKTLASFCDWQVTINPKDHSHPNHHDLAILLTRYDLCTDPGSCSLLGLAYVGSVCTTNRNCIINEDNGLILGVVIAHEIGHTLGCAHDSPEESGCLSKSEDDSNTVMSPNVLFYTNNWSNCSREFITHLFDNQLGECLLDEPKDHNYPLPDMPSGAVYGADEQCKFIFGNDYISADVGGGKFCEQLWCKVPSDTNAITNGDPAADGTKCGPDKWCYEEECVGVGVRPASVNGEWGAWEPWTQCSRSCGGGITMRERLCNNPQPSHRGRYCLGKNREYEICNTESCDDNLPGFRDIQCTEFNSKSFQGVTHIWSYYKPPDTDPNPCALYCINEENTFMKLAPRVKDGTRCQLGTKDTCIQGSCMHVGCDWKINSKMVEDVCGICGGDGTHCNLTRGLFNAPGTPGYVEFLTIPEGGTNIKIQESSPSENMIAASAIDKKTYYLNSDYIETEQEKVKFGSVSGIYSKPEPEREEIYIKGPTKEPLVFYVAFVNPNNPGYKYSFALLTNEQMYSPKYHWEYVKWDKCSVRCGGGTEISKSNCIEERDGRVNDDFCDMKEKPEPKSRLCNMYPCKTRWKVWKWGPCSGCIFKSGIRHRQVECVKENPNLEENDEIITKAEDCCNDPPKNTELCNSPKPCPKFRDIKIRKRSSLCDVPTGNVSTGIVQDPIAPDTVCLKVAPISECRVKNFTEQQQEETDGVPRVVISGPIQEFHSVEAIKKMKEIHQGHIMKAEEYSNHSKSNHSVKINQTMNNNETMKENQTTIQP</sequence>
<keyword evidence="8" id="KW-0677">Repeat</keyword>
<dbReference type="Gene3D" id="2.20.100.10">
    <property type="entry name" value="Thrombospondin type-1 (TSP1) repeat"/>
    <property type="match status" value="2"/>
</dbReference>
<evidence type="ECO:0000256" key="16">
    <source>
        <dbReference type="PIRSR" id="PIRSR613273-2"/>
    </source>
</evidence>
<protein>
    <recommendedName>
        <fullName evidence="20">Peptidase M12B domain-containing protein</fullName>
    </recommendedName>
</protein>
<gene>
    <name evidence="21" type="ORF">g.4202</name>
</gene>
<organism evidence="21">
    <name type="scientific">Clastoptera arizonana</name>
    <name type="common">Arizona spittle bug</name>
    <dbReference type="NCBI Taxonomy" id="38151"/>
    <lineage>
        <taxon>Eukaryota</taxon>
        <taxon>Metazoa</taxon>
        <taxon>Ecdysozoa</taxon>
        <taxon>Arthropoda</taxon>
        <taxon>Hexapoda</taxon>
        <taxon>Insecta</taxon>
        <taxon>Pterygota</taxon>
        <taxon>Neoptera</taxon>
        <taxon>Paraneoptera</taxon>
        <taxon>Hemiptera</taxon>
        <taxon>Auchenorrhyncha</taxon>
        <taxon>Cercopoidea</taxon>
        <taxon>Clastopteridae</taxon>
        <taxon>Clastoptera</taxon>
    </lineage>
</organism>
<keyword evidence="5" id="KW-0165">Cleavage on pair of basic residues</keyword>
<evidence type="ECO:0000256" key="5">
    <source>
        <dbReference type="ARBA" id="ARBA00022685"/>
    </source>
</evidence>
<evidence type="ECO:0000256" key="19">
    <source>
        <dbReference type="SAM" id="Phobius"/>
    </source>
</evidence>
<dbReference type="Gene3D" id="2.60.120.830">
    <property type="match status" value="1"/>
</dbReference>
<feature type="domain" description="Peptidase M12B" evidence="20">
    <location>
        <begin position="259"/>
        <end position="471"/>
    </location>
</feature>
<feature type="active site" evidence="15 18">
    <location>
        <position position="407"/>
    </location>
</feature>
<evidence type="ECO:0000256" key="10">
    <source>
        <dbReference type="ARBA" id="ARBA00022833"/>
    </source>
</evidence>
<dbReference type="InterPro" id="IPR010294">
    <property type="entry name" value="ADAMTS_spacer1"/>
</dbReference>
<dbReference type="Pfam" id="PF17771">
    <property type="entry name" value="ADAMTS_CR_2"/>
    <property type="match status" value="1"/>
</dbReference>
<feature type="binding site" evidence="16 18">
    <location>
        <position position="416"/>
    </location>
    <ligand>
        <name>Zn(2+)</name>
        <dbReference type="ChEBI" id="CHEBI:29105"/>
        <note>catalytic</note>
    </ligand>
</feature>
<evidence type="ECO:0000259" key="20">
    <source>
        <dbReference type="PROSITE" id="PS50215"/>
    </source>
</evidence>
<dbReference type="PANTHER" id="PTHR13723">
    <property type="entry name" value="ADAMTS A DISINTEGRIN AND METALLOPROTEASE WITH THROMBOSPONDIN MOTIFS PROTEASE"/>
    <property type="match status" value="1"/>
</dbReference>
<feature type="binding site" evidence="16">
    <location>
        <position position="469"/>
    </location>
    <ligand>
        <name>Ca(2+)</name>
        <dbReference type="ChEBI" id="CHEBI:29108"/>
        <label>1</label>
    </ligand>
</feature>
<feature type="binding site" description="in inhibited form" evidence="16">
    <location>
        <position position="225"/>
    </location>
    <ligand>
        <name>Zn(2+)</name>
        <dbReference type="ChEBI" id="CHEBI:29105"/>
        <note>catalytic</note>
    </ligand>
</feature>
<dbReference type="Pfam" id="PF19236">
    <property type="entry name" value="ADAMTS_CR_3"/>
    <property type="match status" value="1"/>
</dbReference>
<comment type="subcellular location">
    <subcellularLocation>
        <location evidence="1">Secreted</location>
        <location evidence="1">Extracellular space</location>
        <location evidence="1">Extracellular matrix</location>
    </subcellularLocation>
</comment>
<dbReference type="PROSITE" id="PS50092">
    <property type="entry name" value="TSP1"/>
    <property type="match status" value="3"/>
</dbReference>
<keyword evidence="3" id="KW-0272">Extracellular matrix</keyword>
<evidence type="ECO:0000256" key="4">
    <source>
        <dbReference type="ARBA" id="ARBA00022670"/>
    </source>
</evidence>
<feature type="binding site" evidence="16">
    <location>
        <position position="355"/>
    </location>
    <ligand>
        <name>Ca(2+)</name>
        <dbReference type="ChEBI" id="CHEBI:29108"/>
        <label>1</label>
    </ligand>
</feature>
<keyword evidence="9" id="KW-0378">Hydrolase</keyword>
<feature type="disulfide bond" evidence="17">
    <location>
        <begin position="493"/>
        <end position="517"/>
    </location>
</feature>
<feature type="binding site" evidence="16">
    <location>
        <position position="469"/>
    </location>
    <ligand>
        <name>Ca(2+)</name>
        <dbReference type="ChEBI" id="CHEBI:29108"/>
        <label>2</label>
    </ligand>
</feature>
<keyword evidence="13 17" id="KW-1015">Disulfide bond</keyword>
<dbReference type="EMBL" id="GEDC01024163">
    <property type="protein sequence ID" value="JAS13135.1"/>
    <property type="molecule type" value="Transcribed_RNA"/>
</dbReference>
<dbReference type="AlphaFoldDB" id="A0A1B6CIH1"/>
<evidence type="ECO:0000256" key="18">
    <source>
        <dbReference type="PROSITE-ProRule" id="PRU00276"/>
    </source>
</evidence>
<dbReference type="InterPro" id="IPR001590">
    <property type="entry name" value="Peptidase_M12B"/>
</dbReference>
<feature type="disulfide bond" evidence="17">
    <location>
        <begin position="337"/>
        <end position="390"/>
    </location>
</feature>
<feature type="binding site" evidence="16">
    <location>
        <position position="466"/>
    </location>
    <ligand>
        <name>Ca(2+)</name>
        <dbReference type="ChEBI" id="CHEBI:29108"/>
        <label>1</label>
    </ligand>
</feature>
<feature type="disulfide bond" evidence="17">
    <location>
        <begin position="424"/>
        <end position="450"/>
    </location>
</feature>
<proteinExistence type="predicted"/>
<feature type="binding site" evidence="16">
    <location>
        <position position="262"/>
    </location>
    <ligand>
        <name>Ca(2+)</name>
        <dbReference type="ChEBI" id="CHEBI:29108"/>
        <label>1</label>
    </ligand>
</feature>
<comment type="caution">
    <text evidence="18">Lacks conserved residue(s) required for the propagation of feature annotation.</text>
</comment>
<feature type="disulfide bond" evidence="17">
    <location>
        <begin position="384"/>
        <end position="466"/>
    </location>
</feature>
<keyword evidence="4" id="KW-0645">Protease</keyword>
<dbReference type="GO" id="GO:0006508">
    <property type="term" value="P:proteolysis"/>
    <property type="evidence" value="ECO:0007669"/>
    <property type="project" value="UniProtKB-KW"/>
</dbReference>
<reference evidence="21" key="1">
    <citation type="submission" date="2015-12" db="EMBL/GenBank/DDBJ databases">
        <title>De novo transcriptome assembly of four potential Pierce s Disease insect vectors from Arizona vineyards.</title>
        <authorList>
            <person name="Tassone E.E."/>
        </authorList>
    </citation>
    <scope>NUCLEOTIDE SEQUENCE</scope>
</reference>
<dbReference type="GO" id="GO:0046872">
    <property type="term" value="F:metal ion binding"/>
    <property type="evidence" value="ECO:0007669"/>
    <property type="project" value="UniProtKB-KW"/>
</dbReference>
<dbReference type="InterPro" id="IPR045371">
    <property type="entry name" value="ADAMTS_CR_3"/>
</dbReference>
<evidence type="ECO:0000256" key="11">
    <source>
        <dbReference type="ARBA" id="ARBA00023049"/>
    </source>
</evidence>
<dbReference type="InterPro" id="IPR050439">
    <property type="entry name" value="ADAMTS_ADAMTS-like"/>
</dbReference>
<dbReference type="PRINTS" id="PR01705">
    <property type="entry name" value="TSP1REPEAT"/>
</dbReference>
<evidence type="ECO:0000256" key="8">
    <source>
        <dbReference type="ARBA" id="ARBA00022737"/>
    </source>
</evidence>
<dbReference type="InterPro" id="IPR013273">
    <property type="entry name" value="ADAMTS/ADAMTS-like"/>
</dbReference>
<dbReference type="GO" id="GO:0004222">
    <property type="term" value="F:metalloendopeptidase activity"/>
    <property type="evidence" value="ECO:0007669"/>
    <property type="project" value="InterPro"/>
</dbReference>
<evidence type="ECO:0000256" key="15">
    <source>
        <dbReference type="PIRSR" id="PIRSR613273-1"/>
    </source>
</evidence>
<name>A0A1B6CIH1_9HEMI</name>
<dbReference type="InterPro" id="IPR024079">
    <property type="entry name" value="MetalloPept_cat_dom_sf"/>
</dbReference>
<dbReference type="CDD" id="cd04273">
    <property type="entry name" value="ZnMc_ADAMTS_like"/>
    <property type="match status" value="1"/>
</dbReference>
<feature type="disulfide bond" evidence="17">
    <location>
        <begin position="366"/>
        <end position="372"/>
    </location>
</feature>
<keyword evidence="19" id="KW-0812">Transmembrane</keyword>
<dbReference type="Gene3D" id="3.40.390.10">
    <property type="entry name" value="Collagenase (Catalytic Domain)"/>
    <property type="match status" value="1"/>
</dbReference>
<keyword evidence="7" id="KW-0732">Signal</keyword>
<evidence type="ECO:0000313" key="21">
    <source>
        <dbReference type="EMBL" id="JAS13135.1"/>
    </source>
</evidence>
<keyword evidence="6 16" id="KW-0479">Metal-binding</keyword>
<evidence type="ECO:0000256" key="6">
    <source>
        <dbReference type="ARBA" id="ARBA00022723"/>
    </source>
</evidence>
<keyword evidence="14" id="KW-0325">Glycoprotein</keyword>
<dbReference type="GO" id="GO:0031012">
    <property type="term" value="C:extracellular matrix"/>
    <property type="evidence" value="ECO:0007669"/>
    <property type="project" value="TreeGrafter"/>
</dbReference>
<evidence type="ECO:0000256" key="12">
    <source>
        <dbReference type="ARBA" id="ARBA00023145"/>
    </source>
</evidence>
<dbReference type="InterPro" id="IPR006586">
    <property type="entry name" value="ADAM_Cys-rich"/>
</dbReference>
<evidence type="ECO:0000256" key="2">
    <source>
        <dbReference type="ARBA" id="ARBA00022525"/>
    </source>
</evidence>
<keyword evidence="19" id="KW-0472">Membrane</keyword>
<dbReference type="FunFam" id="2.20.100.10:FF:000006">
    <property type="entry name" value="A disintegrin and metalloproteinase with thrombospondin motifs 1"/>
    <property type="match status" value="1"/>
</dbReference>
<accession>A0A1B6CIH1</accession>
<dbReference type="GO" id="GO:0030198">
    <property type="term" value="P:extracellular matrix organization"/>
    <property type="evidence" value="ECO:0007669"/>
    <property type="project" value="InterPro"/>
</dbReference>
<evidence type="ECO:0000256" key="7">
    <source>
        <dbReference type="ARBA" id="ARBA00022729"/>
    </source>
</evidence>
<dbReference type="InterPro" id="IPR036383">
    <property type="entry name" value="TSP1_rpt_sf"/>
</dbReference>
<dbReference type="PANTHER" id="PTHR13723:SF294">
    <property type="entry name" value="A DISINTEGRIN AND METALLOPROTEINASE WITH THROMBOSPONDIN MOTIFS 7-LIKE PROTEIN"/>
    <property type="match status" value="1"/>
</dbReference>